<dbReference type="EMBL" id="JACWEZ010000006">
    <property type="protein sequence ID" value="MBD1223188.1"/>
    <property type="molecule type" value="Genomic_DNA"/>
</dbReference>
<accession>A0AAC9J108</accession>
<reference evidence="3 5" key="2">
    <citation type="submission" date="2020-09" db="EMBL/GenBank/DDBJ databases">
        <title>Draft Genome Sequences of Oil-Oxidizing Bacteria Halomonas titanicae, Marinobacter lutaoensis, and Virgibacillus halodenitrificans Isolated from Highly Saline Environments.</title>
        <authorList>
            <person name="Grouzdev D.S."/>
            <person name="Sokolova D.S."/>
            <person name="Semenova E.M."/>
            <person name="Borzenkov I.A."/>
            <person name="Bidzhieva S.K."/>
            <person name="Poltaraus A.B."/>
            <person name="Nazina T.N."/>
        </authorList>
    </citation>
    <scope>NUCLEOTIDE SEQUENCE [LARGE SCALE GENOMIC DNA]</scope>
    <source>
        <strain evidence="3 5">VKM B-3472D</strain>
    </source>
</reference>
<dbReference type="Proteomes" id="UP000182945">
    <property type="component" value="Chromosome"/>
</dbReference>
<reference evidence="2 4" key="1">
    <citation type="submission" date="2016-11" db="EMBL/GenBank/DDBJ databases">
        <title>Complete genome sequencing of Virgibacillus halodenitrificans PDB-F2.</title>
        <authorList>
            <person name="Sun Z."/>
            <person name="Zhou Y."/>
            <person name="Li H."/>
        </authorList>
    </citation>
    <scope>NUCLEOTIDE SEQUENCE [LARGE SCALE GENOMIC DNA]</scope>
    <source>
        <strain evidence="2 4">PDB-F2</strain>
    </source>
</reference>
<keyword evidence="5" id="KW-1185">Reference proteome</keyword>
<dbReference type="AlphaFoldDB" id="A0AAC9J108"/>
<evidence type="ECO:0000256" key="1">
    <source>
        <dbReference type="SAM" id="MobiDB-lite"/>
    </source>
</evidence>
<protein>
    <submittedName>
        <fullName evidence="2">Amyloid fiber anchoring/assembly protein TapA</fullName>
    </submittedName>
</protein>
<organism evidence="2 4">
    <name type="scientific">Virgibacillus halodenitrificans</name>
    <name type="common">Bacillus halodenitrificans</name>
    <dbReference type="NCBI Taxonomy" id="1482"/>
    <lineage>
        <taxon>Bacteria</taxon>
        <taxon>Bacillati</taxon>
        <taxon>Bacillota</taxon>
        <taxon>Bacilli</taxon>
        <taxon>Bacillales</taxon>
        <taxon>Bacillaceae</taxon>
        <taxon>Virgibacillus</taxon>
    </lineage>
</organism>
<evidence type="ECO:0000313" key="4">
    <source>
        <dbReference type="Proteomes" id="UP000182945"/>
    </source>
</evidence>
<dbReference type="GO" id="GO:0097311">
    <property type="term" value="C:bacterial biofilm matrix"/>
    <property type="evidence" value="ECO:0007669"/>
    <property type="project" value="InterPro"/>
</dbReference>
<feature type="region of interest" description="Disordered" evidence="1">
    <location>
        <begin position="186"/>
        <end position="287"/>
    </location>
</feature>
<dbReference type="RefSeq" id="WP_071649322.1">
    <property type="nucleotide sequence ID" value="NZ_CP017962.1"/>
</dbReference>
<dbReference type="KEGG" id="vhl:BME96_13540"/>
<evidence type="ECO:0000313" key="5">
    <source>
        <dbReference type="Proteomes" id="UP000621631"/>
    </source>
</evidence>
<evidence type="ECO:0000313" key="2">
    <source>
        <dbReference type="EMBL" id="APC49157.1"/>
    </source>
</evidence>
<sequence>MRYSRLKKFKTKNKTFLLTVKIALAWYLILLSASYLTGGTSAHFTDTINAKKTLSIGTWEMENPDVPEEVIDMSKLKFPHKKTQRIEACGDKLLKVNLKNSGKSDMGHDSRYEVYYGEKGNPKNQGKKLKLAENEGKIKALKKGESIQLTYKTDKPGVYVFVVYQTNEHLKKDTVESGKITVTCETEEDKKTKPVEKEDEPSVNTKETEHPKEQVKEEKSEEKKPEKAQQEKSEPTKEEKTEKPPEPVKEDKVKEDKKQSESKDQAKQEEEKVTKQEETQKNQEDEK</sequence>
<gene>
    <name evidence="3" type="primary">tapA</name>
    <name evidence="2" type="ORF">BME96_13540</name>
    <name evidence="3" type="ORF">IC602_11335</name>
</gene>
<feature type="compositionally biased region" description="Basic and acidic residues" evidence="1">
    <location>
        <begin position="206"/>
        <end position="287"/>
    </location>
</feature>
<dbReference type="GeneID" id="71515430"/>
<dbReference type="InterPro" id="IPR023848">
    <property type="entry name" value="TasA"/>
</dbReference>
<dbReference type="NCBIfam" id="TIGR04087">
    <property type="entry name" value="YqxM_for_SipW"/>
    <property type="match status" value="1"/>
</dbReference>
<proteinExistence type="predicted"/>
<name>A0AAC9J108_VIRHA</name>
<dbReference type="EMBL" id="CP017962">
    <property type="protein sequence ID" value="APC49157.1"/>
    <property type="molecule type" value="Genomic_DNA"/>
</dbReference>
<dbReference type="Proteomes" id="UP000621631">
    <property type="component" value="Unassembled WGS sequence"/>
</dbReference>
<evidence type="ECO:0000313" key="3">
    <source>
        <dbReference type="EMBL" id="MBD1223188.1"/>
    </source>
</evidence>